<keyword evidence="10" id="KW-1185">Reference proteome</keyword>
<dbReference type="Pfam" id="PF04135">
    <property type="entry name" value="Nop10p"/>
    <property type="match status" value="1"/>
</dbReference>
<keyword evidence="6 7" id="KW-0687">Ribonucleoprotein</keyword>
<keyword evidence="5 7" id="KW-0698">rRNA processing</keyword>
<comment type="caution">
    <text evidence="9">The sequence shown here is derived from an EMBL/GenBank/DDBJ whole genome shotgun (WGS) entry which is preliminary data.</text>
</comment>
<evidence type="ECO:0000256" key="3">
    <source>
        <dbReference type="ARBA" id="ARBA00018821"/>
    </source>
</evidence>
<feature type="compositionally biased region" description="Basic and acidic residues" evidence="8">
    <location>
        <begin position="33"/>
        <end position="57"/>
    </location>
</feature>
<name>A0A832UXX6_9ARCH</name>
<dbReference type="GO" id="GO:1990904">
    <property type="term" value="C:ribonucleoprotein complex"/>
    <property type="evidence" value="ECO:0007669"/>
    <property type="project" value="UniProtKB-KW"/>
</dbReference>
<evidence type="ECO:0000256" key="4">
    <source>
        <dbReference type="ARBA" id="ARBA00022517"/>
    </source>
</evidence>
<dbReference type="InterPro" id="IPR023532">
    <property type="entry name" value="Nop10_arc-typ"/>
</dbReference>
<dbReference type="HAMAP" id="MF_00803">
    <property type="entry name" value="Nop10"/>
    <property type="match status" value="1"/>
</dbReference>
<evidence type="ECO:0000256" key="2">
    <source>
        <dbReference type="ARBA" id="ARBA00009462"/>
    </source>
</evidence>
<dbReference type="GO" id="GO:0030515">
    <property type="term" value="F:snoRNA binding"/>
    <property type="evidence" value="ECO:0007669"/>
    <property type="project" value="InterPro"/>
</dbReference>
<gene>
    <name evidence="7" type="primary">nop10</name>
    <name evidence="9" type="ORF">H1011_00555</name>
</gene>
<dbReference type="InterPro" id="IPR036756">
    <property type="entry name" value="H/ACA_rnp_Nop10_sf"/>
</dbReference>
<dbReference type="InterPro" id="IPR007264">
    <property type="entry name" value="H/ACA_rnp_Nop10"/>
</dbReference>
<reference evidence="9 10" key="1">
    <citation type="journal article" name="Nat. Commun.">
        <title>Undinarchaeota illuminate DPANN phylogeny and the impact of gene transfer on archaeal evolution.</title>
        <authorList>
            <person name="Dombrowski N."/>
            <person name="Williams T.A."/>
            <person name="Sun J."/>
            <person name="Woodcroft B.J."/>
            <person name="Lee J.H."/>
            <person name="Minh B.Q."/>
            <person name="Rinke C."/>
            <person name="Spang A."/>
        </authorList>
    </citation>
    <scope>NUCLEOTIDE SEQUENCE [LARGE SCALE GENOMIC DNA]</scope>
    <source>
        <strain evidence="9">MAG_bin17</strain>
    </source>
</reference>
<protein>
    <recommendedName>
        <fullName evidence="3 7">Ribosome biogenesis protein Nop10</fullName>
    </recommendedName>
</protein>
<evidence type="ECO:0000256" key="6">
    <source>
        <dbReference type="ARBA" id="ARBA00023274"/>
    </source>
</evidence>
<evidence type="ECO:0000256" key="1">
    <source>
        <dbReference type="ARBA" id="ARBA00002325"/>
    </source>
</evidence>
<comment type="similarity">
    <text evidence="2 7">Belongs to the NOP10 family.</text>
</comment>
<dbReference type="Gene3D" id="2.20.28.40">
    <property type="entry name" value="H/ACA ribonucleoprotein complex, subunit Nop10"/>
    <property type="match status" value="1"/>
</dbReference>
<sequence length="57" mass="6628">MMAKILRCTKCRQYTIKTICPNCKTSTASPEPAKYDPKDKYGKYRRQARTDGNLRKV</sequence>
<dbReference type="GO" id="GO:0001522">
    <property type="term" value="P:pseudouridine synthesis"/>
    <property type="evidence" value="ECO:0007669"/>
    <property type="project" value="InterPro"/>
</dbReference>
<keyword evidence="4 7" id="KW-0690">Ribosome biogenesis</keyword>
<dbReference type="SUPFAM" id="SSF144210">
    <property type="entry name" value="Nop10-like SnoRNP"/>
    <property type="match status" value="1"/>
</dbReference>
<evidence type="ECO:0000313" key="10">
    <source>
        <dbReference type="Proteomes" id="UP000604391"/>
    </source>
</evidence>
<evidence type="ECO:0000256" key="7">
    <source>
        <dbReference type="HAMAP-Rule" id="MF_00803"/>
    </source>
</evidence>
<dbReference type="EMBL" id="DVAD01000004">
    <property type="protein sequence ID" value="HIJ99298.1"/>
    <property type="molecule type" value="Genomic_DNA"/>
</dbReference>
<evidence type="ECO:0000256" key="5">
    <source>
        <dbReference type="ARBA" id="ARBA00022552"/>
    </source>
</evidence>
<accession>A0A832UXX6</accession>
<organism evidence="9 10">
    <name type="scientific">Candidatus Undinarchaeum marinum</name>
    <dbReference type="NCBI Taxonomy" id="2756141"/>
    <lineage>
        <taxon>Archaea</taxon>
        <taxon>Candidatus Undinarchaeota</taxon>
        <taxon>Candidatus Undinarchaeia</taxon>
        <taxon>Candidatus Undinarchaeales</taxon>
        <taxon>Candidatus Undinarchaeaceae</taxon>
        <taxon>Candidatus Undinarchaeum</taxon>
    </lineage>
</organism>
<feature type="region of interest" description="Disordered" evidence="8">
    <location>
        <begin position="26"/>
        <end position="57"/>
    </location>
</feature>
<evidence type="ECO:0000313" key="9">
    <source>
        <dbReference type="EMBL" id="HIJ99298.1"/>
    </source>
</evidence>
<dbReference type="Proteomes" id="UP000604391">
    <property type="component" value="Unassembled WGS sequence"/>
</dbReference>
<comment type="function">
    <text evidence="1 7">Involved in ribosome biogenesis; more specifically in 18S rRNA pseudouridylation and in cleavage of pre-rRNA.</text>
</comment>
<dbReference type="AlphaFoldDB" id="A0A832UXX6"/>
<proteinExistence type="inferred from homology"/>
<evidence type="ECO:0000256" key="8">
    <source>
        <dbReference type="SAM" id="MobiDB-lite"/>
    </source>
</evidence>
<dbReference type="GO" id="GO:0006364">
    <property type="term" value="P:rRNA processing"/>
    <property type="evidence" value="ECO:0007669"/>
    <property type="project" value="UniProtKB-UniRule"/>
</dbReference>